<protein>
    <recommendedName>
        <fullName evidence="2">Transposase</fullName>
    </recommendedName>
</protein>
<evidence type="ECO:0008006" key="2">
    <source>
        <dbReference type="Google" id="ProtNLM"/>
    </source>
</evidence>
<evidence type="ECO:0000313" key="1">
    <source>
        <dbReference type="EMBL" id="XBS53251.1"/>
    </source>
</evidence>
<reference evidence="1" key="1">
    <citation type="submission" date="2024-06" db="EMBL/GenBank/DDBJ databases">
        <title>Lacrimispora cavernae sp. nov., a novel anaerobe isolated from bat guano pile inside a cave.</title>
        <authorList>
            <person name="Miller S.L."/>
            <person name="Lu N."/>
            <person name="King J."/>
            <person name="Sankaranarayanan K."/>
            <person name="Lawson P.A."/>
        </authorList>
    </citation>
    <scope>NUCLEOTIDE SEQUENCE</scope>
    <source>
        <strain evidence="1">BS-2</strain>
    </source>
</reference>
<dbReference type="EMBL" id="CP157940">
    <property type="protein sequence ID" value="XBS53251.1"/>
    <property type="molecule type" value="Genomic_DNA"/>
</dbReference>
<organism evidence="1">
    <name type="scientific">Lacrimispora sp. BS-2</name>
    <dbReference type="NCBI Taxonomy" id="3151850"/>
    <lineage>
        <taxon>Bacteria</taxon>
        <taxon>Bacillati</taxon>
        <taxon>Bacillota</taxon>
        <taxon>Clostridia</taxon>
        <taxon>Lachnospirales</taxon>
        <taxon>Lachnospiraceae</taxon>
        <taxon>Lacrimispora</taxon>
    </lineage>
</organism>
<sequence>MVDYLSQLLHCIVDSYIEQEEQNVRKEEREAIYLEHSDIKTTQNYAKPSWRNFKNPMP</sequence>
<dbReference type="AlphaFoldDB" id="A0AAU7PNT9"/>
<proteinExistence type="predicted"/>
<name>A0AAU7PNT9_9FIRM</name>
<dbReference type="RefSeq" id="WP_349945141.1">
    <property type="nucleotide sequence ID" value="NZ_CP157940.1"/>
</dbReference>
<gene>
    <name evidence="1" type="ORF">ABFV83_15675</name>
</gene>
<accession>A0AAU7PNT9</accession>